<sequence>MRKPGNVKKRKVHGATKRKASRDRLSVPKGTTGAHCMHFIIDTLDIMDNFPAMKGFHIIMDNVPIHVPEVVDPLIIKRGYVPIYLPPYSLELNPIEQFWSVVKSKVRRHTLEDTETLITKIVEACEAVPLEHLQNIIGHLFKLFKKCSNKQSI</sequence>
<dbReference type="Proteomes" id="UP000009138">
    <property type="component" value="Unassembled WGS sequence"/>
</dbReference>
<proteinExistence type="predicted"/>
<keyword evidence="4" id="KW-1185">Reference proteome</keyword>
<protein>
    <recommendedName>
        <fullName evidence="2">Tc1-like transposase DDE domain-containing protein</fullName>
    </recommendedName>
</protein>
<reference evidence="3 4" key="1">
    <citation type="journal article" date="2009" name="PLoS Genet.">
        <title>Genomic analysis of the basal lineage fungus Rhizopus oryzae reveals a whole-genome duplication.</title>
        <authorList>
            <person name="Ma L.-J."/>
            <person name="Ibrahim A.S."/>
            <person name="Skory C."/>
            <person name="Grabherr M.G."/>
            <person name="Burger G."/>
            <person name="Butler M."/>
            <person name="Elias M."/>
            <person name="Idnurm A."/>
            <person name="Lang B.F."/>
            <person name="Sone T."/>
            <person name="Abe A."/>
            <person name="Calvo S.E."/>
            <person name="Corrochano L.M."/>
            <person name="Engels R."/>
            <person name="Fu J."/>
            <person name="Hansberg W."/>
            <person name="Kim J.-M."/>
            <person name="Kodira C.D."/>
            <person name="Koehrsen M.J."/>
            <person name="Liu B."/>
            <person name="Miranda-Saavedra D."/>
            <person name="O'Leary S."/>
            <person name="Ortiz-Castellanos L."/>
            <person name="Poulter R."/>
            <person name="Rodriguez-Romero J."/>
            <person name="Ruiz-Herrera J."/>
            <person name="Shen Y.-Q."/>
            <person name="Zeng Q."/>
            <person name="Galagan J."/>
            <person name="Birren B.W."/>
            <person name="Cuomo C.A."/>
            <person name="Wickes B.L."/>
        </authorList>
    </citation>
    <scope>NUCLEOTIDE SEQUENCE [LARGE SCALE GENOMIC DNA]</scope>
    <source>
        <strain evidence="4">RA 99-880 / ATCC MYA-4621 / FGSC 9543 / NRRL 43880</strain>
    </source>
</reference>
<dbReference type="AlphaFoldDB" id="I1CPM3"/>
<feature type="domain" description="Tc1-like transposase DDE" evidence="2">
    <location>
        <begin position="12"/>
        <end position="118"/>
    </location>
</feature>
<dbReference type="VEuPathDB" id="FungiDB:RO3G_15114"/>
<accession>I1CPM3</accession>
<feature type="region of interest" description="Disordered" evidence="1">
    <location>
        <begin position="1"/>
        <end position="29"/>
    </location>
</feature>
<dbReference type="InterPro" id="IPR038717">
    <property type="entry name" value="Tc1-like_DDE_dom"/>
</dbReference>
<dbReference type="OrthoDB" id="2209160at2759"/>
<dbReference type="GO" id="GO:0003676">
    <property type="term" value="F:nucleic acid binding"/>
    <property type="evidence" value="ECO:0007669"/>
    <property type="project" value="InterPro"/>
</dbReference>
<feature type="compositionally biased region" description="Basic residues" evidence="1">
    <location>
        <begin position="1"/>
        <end position="21"/>
    </location>
</feature>
<evidence type="ECO:0000259" key="2">
    <source>
        <dbReference type="Pfam" id="PF13358"/>
    </source>
</evidence>
<dbReference type="PANTHER" id="PTHR46564:SF1">
    <property type="entry name" value="TRANSPOSASE"/>
    <property type="match status" value="1"/>
</dbReference>
<dbReference type="InterPro" id="IPR036397">
    <property type="entry name" value="RNaseH_sf"/>
</dbReference>
<evidence type="ECO:0000313" key="4">
    <source>
        <dbReference type="Proteomes" id="UP000009138"/>
    </source>
</evidence>
<organism evidence="3 4">
    <name type="scientific">Rhizopus delemar (strain RA 99-880 / ATCC MYA-4621 / FGSC 9543 / NRRL 43880)</name>
    <name type="common">Mucormycosis agent</name>
    <name type="synonym">Rhizopus arrhizus var. delemar</name>
    <dbReference type="NCBI Taxonomy" id="246409"/>
    <lineage>
        <taxon>Eukaryota</taxon>
        <taxon>Fungi</taxon>
        <taxon>Fungi incertae sedis</taxon>
        <taxon>Mucoromycota</taxon>
        <taxon>Mucoromycotina</taxon>
        <taxon>Mucoromycetes</taxon>
        <taxon>Mucorales</taxon>
        <taxon>Mucorineae</taxon>
        <taxon>Rhizopodaceae</taxon>
        <taxon>Rhizopus</taxon>
    </lineage>
</organism>
<evidence type="ECO:0000313" key="3">
    <source>
        <dbReference type="EMBL" id="EIE90403.1"/>
    </source>
</evidence>
<dbReference type="Gene3D" id="3.30.420.10">
    <property type="entry name" value="Ribonuclease H-like superfamily/Ribonuclease H"/>
    <property type="match status" value="1"/>
</dbReference>
<dbReference type="Pfam" id="PF13358">
    <property type="entry name" value="DDE_3"/>
    <property type="match status" value="1"/>
</dbReference>
<dbReference type="InParanoid" id="I1CPM3"/>
<dbReference type="GeneID" id="93622079"/>
<name>I1CPM3_RHIO9</name>
<gene>
    <name evidence="3" type="ORF">RO3G_15114</name>
</gene>
<dbReference type="RefSeq" id="XP_067525799.1">
    <property type="nucleotide sequence ID" value="XM_067669698.1"/>
</dbReference>
<dbReference type="PANTHER" id="PTHR46564">
    <property type="entry name" value="TRANSPOSASE"/>
    <property type="match status" value="1"/>
</dbReference>
<evidence type="ECO:0000256" key="1">
    <source>
        <dbReference type="SAM" id="MobiDB-lite"/>
    </source>
</evidence>
<dbReference type="EMBL" id="CH476746">
    <property type="protein sequence ID" value="EIE90403.1"/>
    <property type="molecule type" value="Genomic_DNA"/>
</dbReference>